<feature type="domain" description="LOB" evidence="5">
    <location>
        <begin position="17"/>
        <end position="119"/>
    </location>
</feature>
<reference evidence="6" key="1">
    <citation type="journal article" date="2023" name="Nat. Commun.">
        <title>Diploid and tetraploid genomes of Acorus and the evolution of monocots.</title>
        <authorList>
            <person name="Ma L."/>
            <person name="Liu K.W."/>
            <person name="Li Z."/>
            <person name="Hsiao Y.Y."/>
            <person name="Qi Y."/>
            <person name="Fu T."/>
            <person name="Tang G.D."/>
            <person name="Zhang D."/>
            <person name="Sun W.H."/>
            <person name="Liu D.K."/>
            <person name="Li Y."/>
            <person name="Chen G.Z."/>
            <person name="Liu X.D."/>
            <person name="Liao X.Y."/>
            <person name="Jiang Y.T."/>
            <person name="Yu X."/>
            <person name="Hao Y."/>
            <person name="Huang J."/>
            <person name="Zhao X.W."/>
            <person name="Ke S."/>
            <person name="Chen Y.Y."/>
            <person name="Wu W.L."/>
            <person name="Hsu J.L."/>
            <person name="Lin Y.F."/>
            <person name="Huang M.D."/>
            <person name="Li C.Y."/>
            <person name="Huang L."/>
            <person name="Wang Z.W."/>
            <person name="Zhao X."/>
            <person name="Zhong W.Y."/>
            <person name="Peng D.H."/>
            <person name="Ahmad S."/>
            <person name="Lan S."/>
            <person name="Zhang J.S."/>
            <person name="Tsai W.C."/>
            <person name="Van de Peer Y."/>
            <person name="Liu Z.J."/>
        </authorList>
    </citation>
    <scope>NUCLEOTIDE SEQUENCE</scope>
    <source>
        <strain evidence="6">SCP</strain>
    </source>
</reference>
<keyword evidence="4" id="KW-0539">Nucleus</keyword>
<dbReference type="GO" id="GO:0005634">
    <property type="term" value="C:nucleus"/>
    <property type="evidence" value="ECO:0007669"/>
    <property type="project" value="UniProtKB-SubCell"/>
</dbReference>
<comment type="caution">
    <text evidence="6">The sequence shown here is derived from an EMBL/GenBank/DDBJ whole genome shotgun (WGS) entry which is preliminary data.</text>
</comment>
<dbReference type="Pfam" id="PF03195">
    <property type="entry name" value="LOB"/>
    <property type="match status" value="1"/>
</dbReference>
<dbReference type="PROSITE" id="PS50891">
    <property type="entry name" value="LOB"/>
    <property type="match status" value="1"/>
</dbReference>
<reference evidence="6" key="2">
    <citation type="submission" date="2023-06" db="EMBL/GenBank/DDBJ databases">
        <authorList>
            <person name="Ma L."/>
            <person name="Liu K.-W."/>
            <person name="Li Z."/>
            <person name="Hsiao Y.-Y."/>
            <person name="Qi Y."/>
            <person name="Fu T."/>
            <person name="Tang G."/>
            <person name="Zhang D."/>
            <person name="Sun W.-H."/>
            <person name="Liu D.-K."/>
            <person name="Li Y."/>
            <person name="Chen G.-Z."/>
            <person name="Liu X.-D."/>
            <person name="Liao X.-Y."/>
            <person name="Jiang Y.-T."/>
            <person name="Yu X."/>
            <person name="Hao Y."/>
            <person name="Huang J."/>
            <person name="Zhao X.-W."/>
            <person name="Ke S."/>
            <person name="Chen Y.-Y."/>
            <person name="Wu W.-L."/>
            <person name="Hsu J.-L."/>
            <person name="Lin Y.-F."/>
            <person name="Huang M.-D."/>
            <person name="Li C.-Y."/>
            <person name="Huang L."/>
            <person name="Wang Z.-W."/>
            <person name="Zhao X."/>
            <person name="Zhong W.-Y."/>
            <person name="Peng D.-H."/>
            <person name="Ahmad S."/>
            <person name="Lan S."/>
            <person name="Zhang J.-S."/>
            <person name="Tsai W.-C."/>
            <person name="Van De Peer Y."/>
            <person name="Liu Z.-J."/>
        </authorList>
    </citation>
    <scope>NUCLEOTIDE SEQUENCE</scope>
    <source>
        <strain evidence="6">SCP</strain>
        <tissue evidence="6">Leaves</tissue>
    </source>
</reference>
<dbReference type="PANTHER" id="PTHR31301:SF83">
    <property type="entry name" value="PROTEIN ASYMMETRIC LEAVES 2"/>
    <property type="match status" value="1"/>
</dbReference>
<dbReference type="EMBL" id="JAUJYN010000006">
    <property type="protein sequence ID" value="KAK1269460.1"/>
    <property type="molecule type" value="Genomic_DNA"/>
</dbReference>
<keyword evidence="3" id="KW-0217">Developmental protein</keyword>
<name>A0AAV9AYP7_ACOGR</name>
<accession>A0AAV9AYP7</accession>
<evidence type="ECO:0000259" key="5">
    <source>
        <dbReference type="PROSITE" id="PS50891"/>
    </source>
</evidence>
<keyword evidence="7" id="KW-1185">Reference proteome</keyword>
<evidence type="ECO:0000256" key="1">
    <source>
        <dbReference type="ARBA" id="ARBA00004123"/>
    </source>
</evidence>
<evidence type="ECO:0000256" key="4">
    <source>
        <dbReference type="ARBA" id="ARBA00023242"/>
    </source>
</evidence>
<dbReference type="Proteomes" id="UP001179952">
    <property type="component" value="Unassembled WGS sequence"/>
</dbReference>
<organism evidence="6 7">
    <name type="scientific">Acorus gramineus</name>
    <name type="common">Dwarf sweet flag</name>
    <dbReference type="NCBI Taxonomy" id="55184"/>
    <lineage>
        <taxon>Eukaryota</taxon>
        <taxon>Viridiplantae</taxon>
        <taxon>Streptophyta</taxon>
        <taxon>Embryophyta</taxon>
        <taxon>Tracheophyta</taxon>
        <taxon>Spermatophyta</taxon>
        <taxon>Magnoliopsida</taxon>
        <taxon>Liliopsida</taxon>
        <taxon>Acoraceae</taxon>
        <taxon>Acorus</taxon>
    </lineage>
</organism>
<evidence type="ECO:0000256" key="2">
    <source>
        <dbReference type="ARBA" id="ARBA00005474"/>
    </source>
</evidence>
<comment type="similarity">
    <text evidence="2">Belongs to the LOB domain-containing protein family.</text>
</comment>
<dbReference type="InterPro" id="IPR004883">
    <property type="entry name" value="LOB"/>
</dbReference>
<comment type="subcellular location">
    <subcellularLocation>
        <location evidence="1">Nucleus</location>
    </subcellularLocation>
</comment>
<evidence type="ECO:0000313" key="7">
    <source>
        <dbReference type="Proteomes" id="UP001179952"/>
    </source>
</evidence>
<protein>
    <submittedName>
        <fullName evidence="6">LOB domain-containing protein 7</fullName>
    </submittedName>
</protein>
<evidence type="ECO:0000313" key="6">
    <source>
        <dbReference type="EMBL" id="KAK1269460.1"/>
    </source>
</evidence>
<dbReference type="PANTHER" id="PTHR31301">
    <property type="entry name" value="LOB DOMAIN-CONTAINING PROTEIN 4-RELATED"/>
    <property type="match status" value="1"/>
</dbReference>
<proteinExistence type="inferred from homology"/>
<gene>
    <name evidence="6" type="ORF">QJS04_geneDACA008246</name>
</gene>
<dbReference type="AlphaFoldDB" id="A0AAV9AYP7"/>
<evidence type="ECO:0000256" key="3">
    <source>
        <dbReference type="ARBA" id="ARBA00022473"/>
    </source>
</evidence>
<sequence length="185" mass="21131">MKSNNNGDGSTSSFSNGSCASCRHQRKKCGRNCILAPHFPASKKADFDLVLKHFGVKNLVRRMKEEPDMEARKNIIRSMVWDAKAREDDPELGSYGLNQALLKRVEMLETYVMRGTYRLCNNLNLQMHPNNNLRADPYHQSMSVKPTLFSNGSWNCHHSRLGGNHTERRRTEFNVNGNNGVLKHE</sequence>